<dbReference type="Proteomes" id="UP000001057">
    <property type="component" value="Segment"/>
</dbReference>
<reference evidence="1 2" key="1">
    <citation type="journal article" date="2011" name="Appl. Environ. Microbiol.">
        <title>Genomic and functional analyses of Rhodococcus equi phages ReqiPepy6, ReqiPoco6, ReqiPine5, and ReqiDocB7.</title>
        <authorList>
            <person name="Summer E.J."/>
            <person name="Liu M."/>
            <person name="Gill J.J."/>
            <person name="Grant M."/>
            <person name="Chan-Cortes T.N."/>
            <person name="Ferguson L."/>
            <person name="Janes C."/>
            <person name="Lange K."/>
            <person name="Bertoli M."/>
            <person name="Moore C."/>
            <person name="Orchard R.C."/>
            <person name="Cohen N."/>
            <person name="Young R."/>
        </authorList>
    </citation>
    <scope>NUCLEOTIDE SEQUENCE [LARGE SCALE GENOMIC DNA]</scope>
</reference>
<organism evidence="1 2">
    <name type="scientific">Rhodococcus phage ReqiPoco6</name>
    <dbReference type="NCBI Taxonomy" id="691964"/>
    <lineage>
        <taxon>Viruses</taxon>
        <taxon>Duplodnaviria</taxon>
        <taxon>Heunggongvirae</taxon>
        <taxon>Uroviricota</taxon>
        <taxon>Caudoviricetes</taxon>
        <taxon>Pepyhexavirus</taxon>
        <taxon>Pepyhexavirus poco6</taxon>
    </lineage>
</organism>
<dbReference type="RefSeq" id="YP_009012675.1">
    <property type="nucleotide sequence ID" value="NC_023694.1"/>
</dbReference>
<name>D4P7W2_9CAUD</name>
<gene>
    <name evidence="1" type="ORF">Poco6gene094</name>
</gene>
<evidence type="ECO:0000313" key="2">
    <source>
        <dbReference type="Proteomes" id="UP000001057"/>
    </source>
</evidence>
<evidence type="ECO:0000313" key="1">
    <source>
        <dbReference type="EMBL" id="ADD81092.1"/>
    </source>
</evidence>
<sequence>MTIFLGGVGTHLECSPLLGASKNSDLIPYLEEAVFEGIKQDKKMHGPDCRCLFCFKFDKDSAALHIRFKKERSADTTIKH</sequence>
<dbReference type="EMBL" id="GU580942">
    <property type="protein sequence ID" value="ADD81092.1"/>
    <property type="molecule type" value="Genomic_DNA"/>
</dbReference>
<keyword evidence="2" id="KW-1185">Reference proteome</keyword>
<accession>D4P7W2</accession>
<dbReference type="GeneID" id="18559804"/>
<protein>
    <submittedName>
        <fullName evidence="1">Gp094</fullName>
    </submittedName>
</protein>
<proteinExistence type="predicted"/>
<dbReference type="KEGG" id="vg:18559804"/>